<feature type="region of interest" description="Disordered" evidence="1">
    <location>
        <begin position="37"/>
        <end position="56"/>
    </location>
</feature>
<protein>
    <recommendedName>
        <fullName evidence="2">AB hydrolase-1 domain-containing protein</fullName>
    </recommendedName>
</protein>
<dbReference type="SUPFAM" id="SSF53474">
    <property type="entry name" value="alpha/beta-Hydrolases"/>
    <property type="match status" value="1"/>
</dbReference>
<dbReference type="InterPro" id="IPR029058">
    <property type="entry name" value="AB_hydrolase_fold"/>
</dbReference>
<feature type="domain" description="AB hydrolase-1" evidence="2">
    <location>
        <begin position="19"/>
        <end position="142"/>
    </location>
</feature>
<dbReference type="PANTHER" id="PTHR43798:SF33">
    <property type="entry name" value="HYDROLASE, PUTATIVE (AFU_ORTHOLOGUE AFUA_2G14860)-RELATED"/>
    <property type="match status" value="1"/>
</dbReference>
<sequence>MEHAGRPLQVTELGTNEPALVLLSGLGDPASWWFSVPSPEEAGPHWQGDPRGDRPGLAPGLASVARVVAYDRAGVGGSAALDHDRTWDEIYAELEAVLNALHLTRPPVLVGHSLGGMIASTYARRHLSRVGGLVLLDMTPPPLEPRPHGPSPERLALTHFEPPEVAPHVLGDLPLVLVAPGRPSTVAEVAWQQPTATREALDSRFRQRRERHEQILRTSARSRAVWTSQPGHYVHLDTPDVVMEAVLEVWQEVRARLE</sequence>
<keyword evidence="4" id="KW-1185">Reference proteome</keyword>
<evidence type="ECO:0000313" key="3">
    <source>
        <dbReference type="EMBL" id="BDP41242.1"/>
    </source>
</evidence>
<evidence type="ECO:0000313" key="4">
    <source>
        <dbReference type="Proteomes" id="UP001064971"/>
    </source>
</evidence>
<evidence type="ECO:0000259" key="2">
    <source>
        <dbReference type="Pfam" id="PF00561"/>
    </source>
</evidence>
<name>A0ABM8ABW3_9DEIO</name>
<dbReference type="Proteomes" id="UP001064971">
    <property type="component" value="Chromosome"/>
</dbReference>
<gene>
    <name evidence="3" type="ORF">DAETH_12110</name>
</gene>
<dbReference type="InterPro" id="IPR050266">
    <property type="entry name" value="AB_hydrolase_sf"/>
</dbReference>
<proteinExistence type="predicted"/>
<dbReference type="Gene3D" id="3.40.50.1820">
    <property type="entry name" value="alpha/beta hydrolase"/>
    <property type="match status" value="1"/>
</dbReference>
<reference evidence="3" key="1">
    <citation type="submission" date="2022-07" db="EMBL/GenBank/DDBJ databases">
        <title>Complete Genome Sequence of the Radioresistant Bacterium Deinococcus aetherius ST0316, Isolated from the Air Dust collected in Lower Stratosphere above Japan.</title>
        <authorList>
            <person name="Satoh K."/>
            <person name="Hagiwara K."/>
            <person name="Katsumata K."/>
            <person name="Kubo A."/>
            <person name="Yokobori S."/>
            <person name="Yamagishi A."/>
            <person name="Oono Y."/>
            <person name="Narumi I."/>
        </authorList>
    </citation>
    <scope>NUCLEOTIDE SEQUENCE</scope>
    <source>
        <strain evidence="3">ST0316</strain>
    </source>
</reference>
<dbReference type="EMBL" id="AP026560">
    <property type="protein sequence ID" value="BDP41242.1"/>
    <property type="molecule type" value="Genomic_DNA"/>
</dbReference>
<accession>A0ABM8ABW3</accession>
<dbReference type="Pfam" id="PF00561">
    <property type="entry name" value="Abhydrolase_1"/>
    <property type="match status" value="1"/>
</dbReference>
<dbReference type="PRINTS" id="PR00111">
    <property type="entry name" value="ABHYDROLASE"/>
</dbReference>
<organism evidence="3 4">
    <name type="scientific">Deinococcus aetherius</name>
    <dbReference type="NCBI Taxonomy" id="200252"/>
    <lineage>
        <taxon>Bacteria</taxon>
        <taxon>Thermotogati</taxon>
        <taxon>Deinococcota</taxon>
        <taxon>Deinococci</taxon>
        <taxon>Deinococcales</taxon>
        <taxon>Deinococcaceae</taxon>
        <taxon>Deinococcus</taxon>
    </lineage>
</organism>
<dbReference type="PANTHER" id="PTHR43798">
    <property type="entry name" value="MONOACYLGLYCEROL LIPASE"/>
    <property type="match status" value="1"/>
</dbReference>
<evidence type="ECO:0000256" key="1">
    <source>
        <dbReference type="SAM" id="MobiDB-lite"/>
    </source>
</evidence>
<dbReference type="InterPro" id="IPR000073">
    <property type="entry name" value="AB_hydrolase_1"/>
</dbReference>